<proteinExistence type="predicted"/>
<dbReference type="EMBL" id="BSXS01001143">
    <property type="protein sequence ID" value="GME75221.1"/>
    <property type="molecule type" value="Genomic_DNA"/>
</dbReference>
<sequence>MSQRVFGVLAKSQHRFISTTANYITTPIFYVNAKPHLGHFYSMTLADVQNRWTKFNDRETFFTTGTDEHGLKVQNAAAKKNIDPKLFCDELSDKFKELAKLGNIEYDRFIRTTDPDHLDAVNYFWQLVWDKGYIYKGEHSGWYSVSDEAFYPEVDIEEIIDEKTGEKKMVSKETGSEVNFEKEENYFFKLSAFQDQMIEFLEKKPDFIQPAQYYNAVLKELKTNPLSDLSISRPSWRLQWGITVPNDETQKVYVWFDALLNYYTSLGYPNIPPVELTPATHLIGKDIVRFHCIHWPIFLMAAGLPTPKRVVVHGHWLMDGSKMSKSKGNVADPVEIANYYGVDALRLFIMRYSVLDNDCDFSEEKLNNTRTEFIDKFCNLLTRSLSKNFSISRALQRLESNHSTELLTFAKDEELAKDLKELYQRVNSLHSEIDPYVTNLEMHKAIQTIWSVLPQINGLFDKYKPWTLKVKAEDDELQAASKLLRQDLIIFSALDSLRVILILLQSFIPDYSKLLLDRLNVLPKMRTYEHTKISSDLSYGENAVWKKGEKVPLQRLELQEK</sequence>
<gene>
    <name evidence="1" type="ORF">Amon02_000207600</name>
</gene>
<evidence type="ECO:0000313" key="2">
    <source>
        <dbReference type="Proteomes" id="UP001165064"/>
    </source>
</evidence>
<evidence type="ECO:0000313" key="1">
    <source>
        <dbReference type="EMBL" id="GME75221.1"/>
    </source>
</evidence>
<reference evidence="1" key="1">
    <citation type="submission" date="2023-04" db="EMBL/GenBank/DDBJ databases">
        <title>Ambrosiozyma monospora NBRC 10751.</title>
        <authorList>
            <person name="Ichikawa N."/>
            <person name="Sato H."/>
            <person name="Tonouchi N."/>
        </authorList>
    </citation>
    <scope>NUCLEOTIDE SEQUENCE</scope>
    <source>
        <strain evidence="1">NBRC 10751</strain>
    </source>
</reference>
<dbReference type="Proteomes" id="UP001165064">
    <property type="component" value="Unassembled WGS sequence"/>
</dbReference>
<organism evidence="1 2">
    <name type="scientific">Ambrosiozyma monospora</name>
    <name type="common">Yeast</name>
    <name type="synonym">Endomycopsis monosporus</name>
    <dbReference type="NCBI Taxonomy" id="43982"/>
    <lineage>
        <taxon>Eukaryota</taxon>
        <taxon>Fungi</taxon>
        <taxon>Dikarya</taxon>
        <taxon>Ascomycota</taxon>
        <taxon>Saccharomycotina</taxon>
        <taxon>Pichiomycetes</taxon>
        <taxon>Pichiales</taxon>
        <taxon>Pichiaceae</taxon>
        <taxon>Ambrosiozyma</taxon>
    </lineage>
</organism>
<accession>A0ACB5SWG0</accession>
<comment type="caution">
    <text evidence="1">The sequence shown here is derived from an EMBL/GenBank/DDBJ whole genome shotgun (WGS) entry which is preliminary data.</text>
</comment>
<name>A0ACB5SWG0_AMBMO</name>
<protein>
    <submittedName>
        <fullName evidence="1">Unnamed protein product</fullName>
    </submittedName>
</protein>
<keyword evidence="2" id="KW-1185">Reference proteome</keyword>